<evidence type="ECO:0000313" key="6">
    <source>
        <dbReference type="EMBL" id="GAF81115.1"/>
    </source>
</evidence>
<dbReference type="GO" id="GO:0022625">
    <property type="term" value="C:cytosolic large ribosomal subunit"/>
    <property type="evidence" value="ECO:0007669"/>
    <property type="project" value="TreeGrafter"/>
</dbReference>
<dbReference type="SUPFAM" id="SSF53137">
    <property type="entry name" value="Translational machinery components"/>
    <property type="match status" value="1"/>
</dbReference>
<dbReference type="GO" id="GO:0006412">
    <property type="term" value="P:translation"/>
    <property type="evidence" value="ECO:0007669"/>
    <property type="project" value="InterPro"/>
</dbReference>
<dbReference type="InterPro" id="IPR005484">
    <property type="entry name" value="Ribosomal_uL18_bac/plant/anim"/>
</dbReference>
<dbReference type="GO" id="GO:0008097">
    <property type="term" value="F:5S rRNA binding"/>
    <property type="evidence" value="ECO:0007669"/>
    <property type="project" value="TreeGrafter"/>
</dbReference>
<keyword evidence="3" id="KW-0694">RNA-binding</keyword>
<protein>
    <recommendedName>
        <fullName evidence="7">50S ribosomal protein L18</fullName>
    </recommendedName>
</protein>
<dbReference type="HAMAP" id="MF_01337_B">
    <property type="entry name" value="Ribosomal_uL18_B"/>
    <property type="match status" value="1"/>
</dbReference>
<organism evidence="6">
    <name type="scientific">marine sediment metagenome</name>
    <dbReference type="NCBI Taxonomy" id="412755"/>
    <lineage>
        <taxon>unclassified sequences</taxon>
        <taxon>metagenomes</taxon>
        <taxon>ecological metagenomes</taxon>
    </lineage>
</organism>
<evidence type="ECO:0000256" key="5">
    <source>
        <dbReference type="ARBA" id="ARBA00023274"/>
    </source>
</evidence>
<reference evidence="6" key="1">
    <citation type="journal article" date="2014" name="Front. Microbiol.">
        <title>High frequency of phylogenetically diverse reductive dehalogenase-homologous genes in deep subseafloor sedimentary metagenomes.</title>
        <authorList>
            <person name="Kawai M."/>
            <person name="Futagami T."/>
            <person name="Toyoda A."/>
            <person name="Takaki Y."/>
            <person name="Nishi S."/>
            <person name="Hori S."/>
            <person name="Arai W."/>
            <person name="Tsubouchi T."/>
            <person name="Morono Y."/>
            <person name="Uchiyama I."/>
            <person name="Ito T."/>
            <person name="Fujiyama A."/>
            <person name="Inagaki F."/>
            <person name="Takami H."/>
        </authorList>
    </citation>
    <scope>NUCLEOTIDE SEQUENCE</scope>
    <source>
        <strain evidence="6">Expedition CK06-06</strain>
    </source>
</reference>
<evidence type="ECO:0000256" key="2">
    <source>
        <dbReference type="ARBA" id="ARBA00022730"/>
    </source>
</evidence>
<name>X0TY88_9ZZZZ</name>
<dbReference type="FunFam" id="3.30.420.100:FF:000001">
    <property type="entry name" value="50S ribosomal protein L18"/>
    <property type="match status" value="1"/>
</dbReference>
<evidence type="ECO:0000256" key="3">
    <source>
        <dbReference type="ARBA" id="ARBA00022884"/>
    </source>
</evidence>
<dbReference type="InterPro" id="IPR057268">
    <property type="entry name" value="Ribosomal_L18"/>
</dbReference>
<comment type="similarity">
    <text evidence="1">Belongs to the universal ribosomal protein uL18 family.</text>
</comment>
<dbReference type="EMBL" id="BARS01002099">
    <property type="protein sequence ID" value="GAF81115.1"/>
    <property type="molecule type" value="Genomic_DNA"/>
</dbReference>
<dbReference type="InterPro" id="IPR004389">
    <property type="entry name" value="Ribosomal_uL18_bac-type"/>
</dbReference>
<evidence type="ECO:0000256" key="1">
    <source>
        <dbReference type="ARBA" id="ARBA00007116"/>
    </source>
</evidence>
<dbReference type="GO" id="GO:0003735">
    <property type="term" value="F:structural constituent of ribosome"/>
    <property type="evidence" value="ECO:0007669"/>
    <property type="project" value="InterPro"/>
</dbReference>
<keyword evidence="2" id="KW-0699">rRNA-binding</keyword>
<accession>X0TY88</accession>
<dbReference type="Pfam" id="PF00861">
    <property type="entry name" value="Ribosomal_L18p"/>
    <property type="match status" value="1"/>
</dbReference>
<dbReference type="Gene3D" id="3.30.420.100">
    <property type="match status" value="1"/>
</dbReference>
<proteinExistence type="inferred from homology"/>
<keyword evidence="4" id="KW-0689">Ribosomal protein</keyword>
<evidence type="ECO:0008006" key="7">
    <source>
        <dbReference type="Google" id="ProtNLM"/>
    </source>
</evidence>
<sequence length="122" mass="13573">MKRKLRTDKARKYRARKIRVAKRVRRSGRTELSVFRSAKHIYAQLIDPEGRTLATVSTRAKAVTGDVASTGNVEAARKVGEAVAAAARERNIERVVLNRNGFLYHGRVKALADAARKAGLQF</sequence>
<dbReference type="PANTHER" id="PTHR12899">
    <property type="entry name" value="39S RIBOSOMAL PROTEIN L18, MITOCHONDRIAL"/>
    <property type="match status" value="1"/>
</dbReference>
<dbReference type="CDD" id="cd00432">
    <property type="entry name" value="Ribosomal_L18_L5e"/>
    <property type="match status" value="1"/>
</dbReference>
<evidence type="ECO:0000256" key="4">
    <source>
        <dbReference type="ARBA" id="ARBA00022980"/>
    </source>
</evidence>
<keyword evidence="5" id="KW-0687">Ribonucleoprotein</keyword>
<dbReference type="PANTHER" id="PTHR12899:SF3">
    <property type="entry name" value="LARGE RIBOSOMAL SUBUNIT PROTEIN UL18M"/>
    <property type="match status" value="1"/>
</dbReference>
<gene>
    <name evidence="6" type="ORF">S01H1_03919</name>
</gene>
<dbReference type="AlphaFoldDB" id="X0TY88"/>
<comment type="caution">
    <text evidence="6">The sequence shown here is derived from an EMBL/GenBank/DDBJ whole genome shotgun (WGS) entry which is preliminary data.</text>
</comment>
<dbReference type="NCBIfam" id="TIGR00060">
    <property type="entry name" value="L18_bact"/>
    <property type="match status" value="1"/>
</dbReference>